<organism evidence="1 2">
    <name type="scientific">Ascaris lumbricoides</name>
    <name type="common">Giant roundworm</name>
    <dbReference type="NCBI Taxonomy" id="6252"/>
    <lineage>
        <taxon>Eukaryota</taxon>
        <taxon>Metazoa</taxon>
        <taxon>Ecdysozoa</taxon>
        <taxon>Nematoda</taxon>
        <taxon>Chromadorea</taxon>
        <taxon>Rhabditida</taxon>
        <taxon>Spirurina</taxon>
        <taxon>Ascaridomorpha</taxon>
        <taxon>Ascaridoidea</taxon>
        <taxon>Ascarididae</taxon>
        <taxon>Ascaris</taxon>
    </lineage>
</organism>
<evidence type="ECO:0000313" key="2">
    <source>
        <dbReference type="WBParaSite" id="ALUE_0001410401-mRNA-1"/>
    </source>
</evidence>
<dbReference type="WBParaSite" id="ALUE_0001410401-mRNA-1">
    <property type="protein sequence ID" value="ALUE_0001410401-mRNA-1"/>
    <property type="gene ID" value="ALUE_0001410401"/>
</dbReference>
<dbReference type="Proteomes" id="UP000036681">
    <property type="component" value="Unplaced"/>
</dbReference>
<protein>
    <submittedName>
        <fullName evidence="2">Uncharacterized protein</fullName>
    </submittedName>
</protein>
<name>A0A9J2PXW7_ASCLU</name>
<sequence>MDCSKTNFNARCEGNAGSLLAEVVVRPILRSQRSFVEMPLFGALAASLPIQCRFFADEEAKAAPTRMHEIDVDFNPWKLAEYLSLDYLSPLEDNDALLEGRLQGMNISTSMRHQNVSIQHANDEQAIEGSGP</sequence>
<accession>A0A9J2PXW7</accession>
<proteinExistence type="predicted"/>
<dbReference type="AlphaFoldDB" id="A0A9J2PXW7"/>
<reference evidence="2" key="1">
    <citation type="submission" date="2023-03" db="UniProtKB">
        <authorList>
            <consortium name="WormBaseParasite"/>
        </authorList>
    </citation>
    <scope>IDENTIFICATION</scope>
</reference>
<evidence type="ECO:0000313" key="1">
    <source>
        <dbReference type="Proteomes" id="UP000036681"/>
    </source>
</evidence>
<keyword evidence="1" id="KW-1185">Reference proteome</keyword>